<dbReference type="CDD" id="cd07246">
    <property type="entry name" value="VOC_like"/>
    <property type="match status" value="1"/>
</dbReference>
<dbReference type="PROSITE" id="PS51819">
    <property type="entry name" value="VOC"/>
    <property type="match status" value="1"/>
</dbReference>
<dbReference type="InterPro" id="IPR029068">
    <property type="entry name" value="Glyas_Bleomycin-R_OHBP_Dase"/>
</dbReference>
<organism evidence="2 3">
    <name type="scientific">Cellulomonas alba</name>
    <dbReference type="NCBI Taxonomy" id="3053467"/>
    <lineage>
        <taxon>Bacteria</taxon>
        <taxon>Bacillati</taxon>
        <taxon>Actinomycetota</taxon>
        <taxon>Actinomycetes</taxon>
        <taxon>Micrococcales</taxon>
        <taxon>Cellulomonadaceae</taxon>
        <taxon>Cellulomonas</taxon>
    </lineage>
</organism>
<proteinExistence type="predicted"/>
<dbReference type="PANTHER" id="PTHR34109:SF1">
    <property type="entry name" value="VOC DOMAIN-CONTAINING PROTEIN"/>
    <property type="match status" value="1"/>
</dbReference>
<dbReference type="Gene3D" id="3.30.720.120">
    <property type="match status" value="1"/>
</dbReference>
<accession>A0ABT7SHI0</accession>
<dbReference type="SUPFAM" id="SSF54593">
    <property type="entry name" value="Glyoxalase/Bleomycin resistance protein/Dihydroxybiphenyl dioxygenase"/>
    <property type="match status" value="1"/>
</dbReference>
<evidence type="ECO:0000259" key="1">
    <source>
        <dbReference type="PROSITE" id="PS51819"/>
    </source>
</evidence>
<dbReference type="InterPro" id="IPR004360">
    <property type="entry name" value="Glyas_Fos-R_dOase_dom"/>
</dbReference>
<gene>
    <name evidence="2" type="ORF">QRT04_11215</name>
</gene>
<evidence type="ECO:0000313" key="3">
    <source>
        <dbReference type="Proteomes" id="UP001529338"/>
    </source>
</evidence>
<dbReference type="PANTHER" id="PTHR34109">
    <property type="entry name" value="BNAUNNG04460D PROTEIN-RELATED"/>
    <property type="match status" value="1"/>
</dbReference>
<protein>
    <submittedName>
        <fullName evidence="2">VOC family protein</fullName>
    </submittedName>
</protein>
<evidence type="ECO:0000313" key="2">
    <source>
        <dbReference type="EMBL" id="MDM7855499.1"/>
    </source>
</evidence>
<name>A0ABT7SHI0_9CELL</name>
<dbReference type="EMBL" id="JAUCGQ010000001">
    <property type="protein sequence ID" value="MDM7855499.1"/>
    <property type="molecule type" value="Genomic_DNA"/>
</dbReference>
<comment type="caution">
    <text evidence="2">The sequence shown here is derived from an EMBL/GenBank/DDBJ whole genome shotgun (WGS) entry which is preliminary data.</text>
</comment>
<feature type="domain" description="VOC" evidence="1">
    <location>
        <begin position="4"/>
        <end position="127"/>
    </location>
</feature>
<keyword evidence="3" id="KW-1185">Reference proteome</keyword>
<dbReference type="Proteomes" id="UP001529338">
    <property type="component" value="Unassembled WGS sequence"/>
</dbReference>
<dbReference type="RefSeq" id="WP_289455328.1">
    <property type="nucleotide sequence ID" value="NZ_JAUCGQ010000001.1"/>
</dbReference>
<reference evidence="2 3" key="1">
    <citation type="submission" date="2023-06" db="EMBL/GenBank/DDBJ databases">
        <title>Cellulomonas sp. MW4 Whole genome sequence.</title>
        <authorList>
            <person name="Park S."/>
        </authorList>
    </citation>
    <scope>NUCLEOTIDE SEQUENCE [LARGE SCALE GENOMIC DNA]</scope>
    <source>
        <strain evidence="2 3">MW4</strain>
    </source>
</reference>
<dbReference type="Gene3D" id="3.30.720.110">
    <property type="match status" value="1"/>
</dbReference>
<dbReference type="InterPro" id="IPR037523">
    <property type="entry name" value="VOC_core"/>
</dbReference>
<dbReference type="Pfam" id="PF00903">
    <property type="entry name" value="Glyoxalase"/>
    <property type="match status" value="1"/>
</dbReference>
<sequence length="151" mass="16482">MPVTAHTIHLTVRGAAAAARWYADAFGAAERTRIVVPGDRLIHVQLVIGDLHVTLADEFPELESYGPQHLGGTYGAIYLHVDDVDTAWNRAVDAGATILRPLADAFWGEREGQVLDPFGHRWGLTQHLQDVSLDELQERASAAFATPDPHA</sequence>